<dbReference type="Proteomes" id="UP001630127">
    <property type="component" value="Unassembled WGS sequence"/>
</dbReference>
<accession>A0ABD3A1A3</accession>
<evidence type="ECO:0000256" key="3">
    <source>
        <dbReference type="ARBA" id="ARBA00022723"/>
    </source>
</evidence>
<evidence type="ECO:0000256" key="5">
    <source>
        <dbReference type="ARBA" id="ARBA00023125"/>
    </source>
</evidence>
<comment type="subcellular location">
    <subcellularLocation>
        <location evidence="1">Nucleus</location>
    </subcellularLocation>
</comment>
<evidence type="ECO:0000256" key="7">
    <source>
        <dbReference type="ARBA" id="ARBA00023242"/>
    </source>
</evidence>
<keyword evidence="6" id="KW-0010">Activator</keyword>
<dbReference type="GO" id="GO:0003677">
    <property type="term" value="F:DNA binding"/>
    <property type="evidence" value="ECO:0007669"/>
    <property type="project" value="UniProtKB-KW"/>
</dbReference>
<feature type="region of interest" description="Disordered" evidence="8">
    <location>
        <begin position="1"/>
        <end position="28"/>
    </location>
</feature>
<dbReference type="PANTHER" id="PTHR31604:SF4">
    <property type="entry name" value="PROTEIN SHORT INTERNODES"/>
    <property type="match status" value="1"/>
</dbReference>
<dbReference type="AlphaFoldDB" id="A0ABD3A1A3"/>
<dbReference type="InterPro" id="IPR006511">
    <property type="entry name" value="SHI_C"/>
</dbReference>
<protein>
    <submittedName>
        <fullName evidence="9">Uncharacterized protein</fullName>
    </submittedName>
</protein>
<proteinExistence type="inferred from homology"/>
<dbReference type="InterPro" id="IPR006510">
    <property type="entry name" value="Znf_LRP1"/>
</dbReference>
<evidence type="ECO:0000256" key="2">
    <source>
        <dbReference type="ARBA" id="ARBA00006911"/>
    </source>
</evidence>
<evidence type="ECO:0000256" key="4">
    <source>
        <dbReference type="ARBA" id="ARBA00022833"/>
    </source>
</evidence>
<dbReference type="GO" id="GO:0046872">
    <property type="term" value="F:metal ion binding"/>
    <property type="evidence" value="ECO:0007669"/>
    <property type="project" value="UniProtKB-KW"/>
</dbReference>
<dbReference type="EMBL" id="JBJUIK010000006">
    <property type="protein sequence ID" value="KAL3525328.1"/>
    <property type="molecule type" value="Genomic_DNA"/>
</dbReference>
<reference evidence="9 10" key="1">
    <citation type="submission" date="2024-11" db="EMBL/GenBank/DDBJ databases">
        <title>A near-complete genome assembly of Cinchona calisaya.</title>
        <authorList>
            <person name="Lian D.C."/>
            <person name="Zhao X.W."/>
            <person name="Wei L."/>
        </authorList>
    </citation>
    <scope>NUCLEOTIDE SEQUENCE [LARGE SCALE GENOMIC DNA]</scope>
    <source>
        <tissue evidence="9">Nenye</tissue>
    </source>
</reference>
<feature type="compositionally biased region" description="Polar residues" evidence="8">
    <location>
        <begin position="9"/>
        <end position="28"/>
    </location>
</feature>
<dbReference type="GO" id="GO:0005634">
    <property type="term" value="C:nucleus"/>
    <property type="evidence" value="ECO:0007669"/>
    <property type="project" value="UniProtKB-SubCell"/>
</dbReference>
<evidence type="ECO:0000256" key="1">
    <source>
        <dbReference type="ARBA" id="ARBA00004123"/>
    </source>
</evidence>
<dbReference type="NCBIfam" id="TIGR01624">
    <property type="entry name" value="LRP1_Cterm"/>
    <property type="match status" value="1"/>
</dbReference>
<evidence type="ECO:0000256" key="6">
    <source>
        <dbReference type="ARBA" id="ARBA00023159"/>
    </source>
</evidence>
<evidence type="ECO:0000313" key="10">
    <source>
        <dbReference type="Proteomes" id="UP001630127"/>
    </source>
</evidence>
<evidence type="ECO:0000256" key="8">
    <source>
        <dbReference type="SAM" id="MobiDB-lite"/>
    </source>
</evidence>
<sequence>MAGFFSLRSGASTSNQETNKNQPTQINPENCFLYRNDEYSKLGGFETWQHHYHHDQDQPLRQYFCSSAGGGLEVGLNISADESSKSTAFLMMSSGISTGGRISCQDCGNQAKKDCVHMRCRTCCKSRGYECSTHVKSTWVPATKRRERQQKQLQQLHTNDRRVKDHATKRLRENPITSSSLIDSNSSGLEVGHFPAEVNKLAVFRCVRVSSIDKNEDQYAYQAAVNIGGHVFKGILYDQGRETRCYMGTDQSSSGGGSGSTTGQQQLNLITTSTAATTTVSGGPATGGSPFLNPSIYPAPLDTFMAGTHFFPPPRS</sequence>
<keyword evidence="4" id="KW-0862">Zinc</keyword>
<dbReference type="NCBIfam" id="TIGR01623">
    <property type="entry name" value="put_zinc_LRP1"/>
    <property type="match status" value="1"/>
</dbReference>
<keyword evidence="3" id="KW-0479">Metal-binding</keyword>
<keyword evidence="7" id="KW-0539">Nucleus</keyword>
<keyword evidence="5" id="KW-0238">DNA-binding</keyword>
<dbReference type="InterPro" id="IPR007818">
    <property type="entry name" value="SHI"/>
</dbReference>
<dbReference type="PANTHER" id="PTHR31604">
    <property type="entry name" value="PROTEIN LATERAL ROOT PRIMORDIUM 1"/>
    <property type="match status" value="1"/>
</dbReference>
<gene>
    <name evidence="9" type="ORF">ACH5RR_013700</name>
</gene>
<name>A0ABD3A1A3_9GENT</name>
<evidence type="ECO:0000313" key="9">
    <source>
        <dbReference type="EMBL" id="KAL3525328.1"/>
    </source>
</evidence>
<comment type="similarity">
    <text evidence="2">Belongs to the SHI protein family.</text>
</comment>
<keyword evidence="10" id="KW-1185">Reference proteome</keyword>
<dbReference type="Pfam" id="PF05142">
    <property type="entry name" value="DUF702"/>
    <property type="match status" value="1"/>
</dbReference>
<comment type="caution">
    <text evidence="9">The sequence shown here is derived from an EMBL/GenBank/DDBJ whole genome shotgun (WGS) entry which is preliminary data.</text>
</comment>
<organism evidence="9 10">
    <name type="scientific">Cinchona calisaya</name>
    <dbReference type="NCBI Taxonomy" id="153742"/>
    <lineage>
        <taxon>Eukaryota</taxon>
        <taxon>Viridiplantae</taxon>
        <taxon>Streptophyta</taxon>
        <taxon>Embryophyta</taxon>
        <taxon>Tracheophyta</taxon>
        <taxon>Spermatophyta</taxon>
        <taxon>Magnoliopsida</taxon>
        <taxon>eudicotyledons</taxon>
        <taxon>Gunneridae</taxon>
        <taxon>Pentapetalae</taxon>
        <taxon>asterids</taxon>
        <taxon>lamiids</taxon>
        <taxon>Gentianales</taxon>
        <taxon>Rubiaceae</taxon>
        <taxon>Cinchonoideae</taxon>
        <taxon>Cinchoneae</taxon>
        <taxon>Cinchona</taxon>
    </lineage>
</organism>